<dbReference type="PANTHER" id="PTHR32552">
    <property type="entry name" value="FERRICHROME IRON RECEPTOR-RELATED"/>
    <property type="match status" value="1"/>
</dbReference>
<keyword evidence="5" id="KW-0410">Iron transport</keyword>
<protein>
    <submittedName>
        <fullName evidence="19">Iron complex outermembrane recepter protein</fullName>
    </submittedName>
</protein>
<evidence type="ECO:0000256" key="4">
    <source>
        <dbReference type="ARBA" id="ARBA00022452"/>
    </source>
</evidence>
<dbReference type="AlphaFoldDB" id="A0A1I2DM75"/>
<feature type="domain" description="TonB-dependent receptor plug" evidence="18">
    <location>
        <begin position="61"/>
        <end position="170"/>
    </location>
</feature>
<keyword evidence="11 14" id="KW-0472">Membrane</keyword>
<dbReference type="OrthoDB" id="9760620at2"/>
<dbReference type="CDD" id="cd01347">
    <property type="entry name" value="ligand_gated_channel"/>
    <property type="match status" value="1"/>
</dbReference>
<dbReference type="InterPro" id="IPR012910">
    <property type="entry name" value="Plug_dom"/>
</dbReference>
<evidence type="ECO:0000259" key="17">
    <source>
        <dbReference type="Pfam" id="PF00593"/>
    </source>
</evidence>
<evidence type="ECO:0000256" key="5">
    <source>
        <dbReference type="ARBA" id="ARBA00022496"/>
    </source>
</evidence>
<evidence type="ECO:0000313" key="19">
    <source>
        <dbReference type="EMBL" id="SFE81509.1"/>
    </source>
</evidence>
<dbReference type="GO" id="GO:0009279">
    <property type="term" value="C:cell outer membrane"/>
    <property type="evidence" value="ECO:0007669"/>
    <property type="project" value="UniProtKB-SubCell"/>
</dbReference>
<keyword evidence="8" id="KW-0408">Iron</keyword>
<dbReference type="GO" id="GO:0015344">
    <property type="term" value="F:siderophore uptake transmembrane transporter activity"/>
    <property type="evidence" value="ECO:0007669"/>
    <property type="project" value="TreeGrafter"/>
</dbReference>
<dbReference type="SUPFAM" id="SSF56935">
    <property type="entry name" value="Porins"/>
    <property type="match status" value="1"/>
</dbReference>
<keyword evidence="13 14" id="KW-0998">Cell outer membrane</keyword>
<dbReference type="STRING" id="1177982.SAMN04489711_105290"/>
<dbReference type="PANTHER" id="PTHR32552:SF68">
    <property type="entry name" value="FERRICHROME OUTER MEMBRANE TRANSPORTER_PHAGE RECEPTOR"/>
    <property type="match status" value="1"/>
</dbReference>
<dbReference type="Proteomes" id="UP000199119">
    <property type="component" value="Unassembled WGS sequence"/>
</dbReference>
<dbReference type="InterPro" id="IPR037066">
    <property type="entry name" value="Plug_dom_sf"/>
</dbReference>
<keyword evidence="7 16" id="KW-0732">Signal</keyword>
<keyword evidence="3 14" id="KW-0813">Transport</keyword>
<keyword evidence="12" id="KW-0675">Receptor</keyword>
<evidence type="ECO:0000256" key="1">
    <source>
        <dbReference type="ARBA" id="ARBA00004571"/>
    </source>
</evidence>
<feature type="signal peptide" evidence="16">
    <location>
        <begin position="1"/>
        <end position="35"/>
    </location>
</feature>
<keyword evidence="20" id="KW-1185">Reference proteome</keyword>
<dbReference type="RefSeq" id="WP_092939515.1">
    <property type="nucleotide sequence ID" value="NZ_FONX01000005.1"/>
</dbReference>
<evidence type="ECO:0000256" key="8">
    <source>
        <dbReference type="ARBA" id="ARBA00023004"/>
    </source>
</evidence>
<organism evidence="19 20">
    <name type="scientific">Paracidovorax wautersii</name>
    <dbReference type="NCBI Taxonomy" id="1177982"/>
    <lineage>
        <taxon>Bacteria</taxon>
        <taxon>Pseudomonadati</taxon>
        <taxon>Pseudomonadota</taxon>
        <taxon>Betaproteobacteria</taxon>
        <taxon>Burkholderiales</taxon>
        <taxon>Comamonadaceae</taxon>
        <taxon>Paracidovorax</taxon>
    </lineage>
</organism>
<dbReference type="EMBL" id="FONX01000005">
    <property type="protein sequence ID" value="SFE81509.1"/>
    <property type="molecule type" value="Genomic_DNA"/>
</dbReference>
<sequence>MSQRPPLRFLPPSLAQSHPLIALCAALACTPAAFAQAAAGAATLPTVNVPGGSAEAQRRFDAAASYTRVDVDSFTAPTPLVNLSELLAGQPGVVALDRQNYAQDLQISVRGFGARSTFGVRGVRILVDGIPATMPDGQGQAATAQLQSAAHIDVLRGPLAQLYGNSAGGVLQVTTRDPRPGGGAQASVAAGSYGQRLADASVDFGDRTLGGLVDVSRFETDGWRDHSAARRTHLNGKLVARPDADTTITTLVNLYDQPLSQDPLGLTRAQWQVNPRQAPAEAYTFDTRKSISQNQLGVVLERRLGEHDSVRARAYGGNRQLTQTLSFSGAAATSSGGVVDLDRDYYGLGLAWTHATRMPSGLPLTWTVGLDADRQSEHRQGFVNNNGQNGAQRRNEQDRAGNTDLFAQVDAWIAPQWRAIAGLRMSRVRASVDDRFVNANSPDDSGRRSWSQTSPAVGLVWAASEQLNLYANVGQGFETPTLAEMAYSRNNTGPNYGLAASRSRQVELGAKWQGAVHRVEGALFDARSRDEIVPAATVNGRTVYQNADNVRRRGLELAWSAKAGAWTPRAAYTWLDAYFGSPYTGANNARVAAGNRVPGTARQVAQLALDYAPTAAWQLGASLDISSKVQVNDTNTAAAPGFAVVGLRAGYTIGGGAAGGSGQPRWQLWARLDNLFDRNYVGSVIVNDGNGRFYEPAAGRRVMVGLRAQFL</sequence>
<keyword evidence="4 14" id="KW-1134">Transmembrane beta strand</keyword>
<proteinExistence type="inferred from homology"/>
<evidence type="ECO:0000256" key="12">
    <source>
        <dbReference type="ARBA" id="ARBA00023170"/>
    </source>
</evidence>
<dbReference type="Gene3D" id="2.40.170.20">
    <property type="entry name" value="TonB-dependent receptor, beta-barrel domain"/>
    <property type="match status" value="1"/>
</dbReference>
<dbReference type="InterPro" id="IPR036942">
    <property type="entry name" value="Beta-barrel_TonB_sf"/>
</dbReference>
<feature type="chain" id="PRO_5011458476" evidence="16">
    <location>
        <begin position="36"/>
        <end position="711"/>
    </location>
</feature>
<evidence type="ECO:0000256" key="11">
    <source>
        <dbReference type="ARBA" id="ARBA00023136"/>
    </source>
</evidence>
<dbReference type="InterPro" id="IPR000531">
    <property type="entry name" value="Beta-barrel_TonB"/>
</dbReference>
<accession>A0A1I2DM75</accession>
<comment type="subcellular location">
    <subcellularLocation>
        <location evidence="1 14">Cell outer membrane</location>
        <topology evidence="1 14">Multi-pass membrane protein</topology>
    </subcellularLocation>
</comment>
<dbReference type="Pfam" id="PF00593">
    <property type="entry name" value="TonB_dep_Rec_b-barrel"/>
    <property type="match status" value="1"/>
</dbReference>
<evidence type="ECO:0000256" key="10">
    <source>
        <dbReference type="ARBA" id="ARBA00023077"/>
    </source>
</evidence>
<evidence type="ECO:0000256" key="13">
    <source>
        <dbReference type="ARBA" id="ARBA00023237"/>
    </source>
</evidence>
<reference evidence="20" key="1">
    <citation type="submission" date="2016-10" db="EMBL/GenBank/DDBJ databases">
        <authorList>
            <person name="Varghese N."/>
            <person name="Submissions S."/>
        </authorList>
    </citation>
    <scope>NUCLEOTIDE SEQUENCE [LARGE SCALE GENOMIC DNA]</scope>
    <source>
        <strain evidence="20">DSM 27981</strain>
    </source>
</reference>
<evidence type="ECO:0000256" key="16">
    <source>
        <dbReference type="SAM" id="SignalP"/>
    </source>
</evidence>
<dbReference type="Pfam" id="PF07715">
    <property type="entry name" value="Plug"/>
    <property type="match status" value="1"/>
</dbReference>
<keyword evidence="10 15" id="KW-0798">TonB box</keyword>
<dbReference type="Gene3D" id="2.170.130.10">
    <property type="entry name" value="TonB-dependent receptor, plug domain"/>
    <property type="match status" value="1"/>
</dbReference>
<dbReference type="PROSITE" id="PS51257">
    <property type="entry name" value="PROKAR_LIPOPROTEIN"/>
    <property type="match status" value="1"/>
</dbReference>
<evidence type="ECO:0000256" key="3">
    <source>
        <dbReference type="ARBA" id="ARBA00022448"/>
    </source>
</evidence>
<keyword evidence="6 14" id="KW-0812">Transmembrane</keyword>
<evidence type="ECO:0000259" key="18">
    <source>
        <dbReference type="Pfam" id="PF07715"/>
    </source>
</evidence>
<dbReference type="InterPro" id="IPR039426">
    <property type="entry name" value="TonB-dep_rcpt-like"/>
</dbReference>
<evidence type="ECO:0000256" key="9">
    <source>
        <dbReference type="ARBA" id="ARBA00023065"/>
    </source>
</evidence>
<keyword evidence="9" id="KW-0406">Ion transport</keyword>
<evidence type="ECO:0000256" key="6">
    <source>
        <dbReference type="ARBA" id="ARBA00022692"/>
    </source>
</evidence>
<evidence type="ECO:0000256" key="7">
    <source>
        <dbReference type="ARBA" id="ARBA00022729"/>
    </source>
</evidence>
<gene>
    <name evidence="19" type="ORF">SAMN04489711_105290</name>
</gene>
<feature type="domain" description="TonB-dependent receptor-like beta-barrel" evidence="17">
    <location>
        <begin position="245"/>
        <end position="675"/>
    </location>
</feature>
<name>A0A1I2DM75_9BURK</name>
<evidence type="ECO:0000256" key="15">
    <source>
        <dbReference type="RuleBase" id="RU003357"/>
    </source>
</evidence>
<dbReference type="PROSITE" id="PS52016">
    <property type="entry name" value="TONB_DEPENDENT_REC_3"/>
    <property type="match status" value="1"/>
</dbReference>
<evidence type="ECO:0000256" key="14">
    <source>
        <dbReference type="PROSITE-ProRule" id="PRU01360"/>
    </source>
</evidence>
<evidence type="ECO:0000256" key="2">
    <source>
        <dbReference type="ARBA" id="ARBA00009810"/>
    </source>
</evidence>
<evidence type="ECO:0000313" key="20">
    <source>
        <dbReference type="Proteomes" id="UP000199119"/>
    </source>
</evidence>
<comment type="similarity">
    <text evidence="2 14 15">Belongs to the TonB-dependent receptor family.</text>
</comment>